<protein>
    <submittedName>
        <fullName evidence="4">Carbonyl reductase</fullName>
    </submittedName>
</protein>
<name>A0AAD6I8J5_PENCN</name>
<dbReference type="PRINTS" id="PR00081">
    <property type="entry name" value="GDHRDH"/>
</dbReference>
<reference evidence="4" key="1">
    <citation type="journal article" date="2023" name="IMA Fungus">
        <title>Comparative genomic study of the Penicillium genus elucidates a diverse pangenome and 15 lateral gene transfer events.</title>
        <authorList>
            <person name="Petersen C."/>
            <person name="Sorensen T."/>
            <person name="Nielsen M.R."/>
            <person name="Sondergaard T.E."/>
            <person name="Sorensen J.L."/>
            <person name="Fitzpatrick D.A."/>
            <person name="Frisvad J.C."/>
            <person name="Nielsen K.L."/>
        </authorList>
    </citation>
    <scope>NUCLEOTIDE SEQUENCE</scope>
    <source>
        <strain evidence="4">IBT 15450</strain>
    </source>
</reference>
<reference evidence="4" key="2">
    <citation type="submission" date="2023-01" db="EMBL/GenBank/DDBJ databases">
        <authorList>
            <person name="Petersen C."/>
        </authorList>
    </citation>
    <scope>NUCLEOTIDE SEQUENCE</scope>
    <source>
        <strain evidence="4">IBT 15450</strain>
    </source>
</reference>
<keyword evidence="3" id="KW-0560">Oxidoreductase</keyword>
<dbReference type="PANTHER" id="PTHR24320">
    <property type="entry name" value="RETINOL DEHYDROGENASE"/>
    <property type="match status" value="1"/>
</dbReference>
<proteinExistence type="inferred from homology"/>
<dbReference type="Proteomes" id="UP001219568">
    <property type="component" value="Unassembled WGS sequence"/>
</dbReference>
<dbReference type="AlphaFoldDB" id="A0AAD6I8J5"/>
<keyword evidence="2" id="KW-0521">NADP</keyword>
<comment type="similarity">
    <text evidence="1">Belongs to the short-chain dehydrogenases/reductases (SDR) family.</text>
</comment>
<evidence type="ECO:0000313" key="5">
    <source>
        <dbReference type="Proteomes" id="UP001219568"/>
    </source>
</evidence>
<dbReference type="Pfam" id="PF00106">
    <property type="entry name" value="adh_short"/>
    <property type="match status" value="1"/>
</dbReference>
<dbReference type="GO" id="GO:0016491">
    <property type="term" value="F:oxidoreductase activity"/>
    <property type="evidence" value="ECO:0007669"/>
    <property type="project" value="UniProtKB-KW"/>
</dbReference>
<dbReference type="InterPro" id="IPR036291">
    <property type="entry name" value="NAD(P)-bd_dom_sf"/>
</dbReference>
<dbReference type="Gene3D" id="3.40.50.720">
    <property type="entry name" value="NAD(P)-binding Rossmann-like Domain"/>
    <property type="match status" value="1"/>
</dbReference>
<dbReference type="PANTHER" id="PTHR24320:SF282">
    <property type="entry name" value="WW DOMAIN-CONTAINING OXIDOREDUCTASE"/>
    <property type="match status" value="1"/>
</dbReference>
<comment type="caution">
    <text evidence="4">The sequence shown here is derived from an EMBL/GenBank/DDBJ whole genome shotgun (WGS) entry which is preliminary data.</text>
</comment>
<dbReference type="InterPro" id="IPR002347">
    <property type="entry name" value="SDR_fam"/>
</dbReference>
<evidence type="ECO:0000313" key="4">
    <source>
        <dbReference type="EMBL" id="KAJ6035653.1"/>
    </source>
</evidence>
<evidence type="ECO:0000256" key="3">
    <source>
        <dbReference type="ARBA" id="ARBA00023002"/>
    </source>
</evidence>
<evidence type="ECO:0000256" key="1">
    <source>
        <dbReference type="ARBA" id="ARBA00006484"/>
    </source>
</evidence>
<gene>
    <name evidence="4" type="ORF">N7460_009828</name>
</gene>
<evidence type="ECO:0000256" key="2">
    <source>
        <dbReference type="ARBA" id="ARBA00022857"/>
    </source>
</evidence>
<keyword evidence="5" id="KW-1185">Reference proteome</keyword>
<sequence>MAMNPFRKKFSVEDIPDLAGKVIIVTGGATGIGKQAVEQLLRHNAKVYVASRSKRKFEQLFNHLKSVDPHIAAGLNFLELDLSDTTSCISAAKHFAKLEGRLDVLIANAALAVVPETLSSDGIEVQFGTNYFGHFVFTHNLLDLIQYTSEAFGEARIVIVSSHAHAMYKPVVPDKIDFEGLWKEGPKTINSLADVQASLQRYALSKLANILFAQRLHTHFQATGYSNILVNCLNPGTVGTAPGTESAALPLRFKFINSSIVRLMSIPPEDGALTMLLVATDPEVKSKSLSGRYFDVGPLAGKFYYGYSWDATDSKLSDVAKDEHLSEMLWNWSIETAASVNITS</sequence>
<dbReference type="EMBL" id="JAQJZL010000010">
    <property type="protein sequence ID" value="KAJ6035653.1"/>
    <property type="molecule type" value="Genomic_DNA"/>
</dbReference>
<accession>A0AAD6I8J5</accession>
<dbReference type="SUPFAM" id="SSF51735">
    <property type="entry name" value="NAD(P)-binding Rossmann-fold domains"/>
    <property type="match status" value="1"/>
</dbReference>
<organism evidence="4 5">
    <name type="scientific">Penicillium canescens</name>
    <dbReference type="NCBI Taxonomy" id="5083"/>
    <lineage>
        <taxon>Eukaryota</taxon>
        <taxon>Fungi</taxon>
        <taxon>Dikarya</taxon>
        <taxon>Ascomycota</taxon>
        <taxon>Pezizomycotina</taxon>
        <taxon>Eurotiomycetes</taxon>
        <taxon>Eurotiomycetidae</taxon>
        <taxon>Eurotiales</taxon>
        <taxon>Aspergillaceae</taxon>
        <taxon>Penicillium</taxon>
    </lineage>
</organism>